<sequence length="279" mass="31512">MPPAAHPLLDSMADEDLVVGNEPLQNSSASPTSSSMPSTQSNLVDTEPQSPSILKDNDSRHELFAFEDGSDHSGDDFGDIISQARKESIESIRSVSSSTITNSSIISTWSPTSVSETPTKKNKKKVQFPEQRAVQVIETIHVFDYTEEELAASFYNAREMRLLKRERRELARLLDQGFSPEEIEIRTGMYVRGIETACYDGNRRRHAHIAEGVHSVMLEQDMQYEDCKWNPSAIAHIYHRASEESLVEAMKRGMEDEQEVVEELERIRQEYPSCGPTEC</sequence>
<evidence type="ECO:0000313" key="2">
    <source>
        <dbReference type="EMBL" id="KAG7371814.1"/>
    </source>
</evidence>
<accession>A0A9K3M140</accession>
<organism evidence="2 3">
    <name type="scientific">Nitzschia inconspicua</name>
    <dbReference type="NCBI Taxonomy" id="303405"/>
    <lineage>
        <taxon>Eukaryota</taxon>
        <taxon>Sar</taxon>
        <taxon>Stramenopiles</taxon>
        <taxon>Ochrophyta</taxon>
        <taxon>Bacillariophyta</taxon>
        <taxon>Bacillariophyceae</taxon>
        <taxon>Bacillariophycidae</taxon>
        <taxon>Bacillariales</taxon>
        <taxon>Bacillariaceae</taxon>
        <taxon>Nitzschia</taxon>
    </lineage>
</organism>
<reference evidence="2" key="2">
    <citation type="submission" date="2021-04" db="EMBL/GenBank/DDBJ databases">
        <authorList>
            <person name="Podell S."/>
        </authorList>
    </citation>
    <scope>NUCLEOTIDE SEQUENCE</scope>
    <source>
        <strain evidence="2">Hildebrandi</strain>
    </source>
</reference>
<feature type="region of interest" description="Disordered" evidence="1">
    <location>
        <begin position="1"/>
        <end position="59"/>
    </location>
</feature>
<gene>
    <name evidence="2" type="ORF">IV203_017956</name>
</gene>
<dbReference type="Proteomes" id="UP000693970">
    <property type="component" value="Unassembled WGS sequence"/>
</dbReference>
<comment type="caution">
    <text evidence="2">The sequence shown here is derived from an EMBL/GenBank/DDBJ whole genome shotgun (WGS) entry which is preliminary data.</text>
</comment>
<proteinExistence type="predicted"/>
<keyword evidence="3" id="KW-1185">Reference proteome</keyword>
<name>A0A9K3M140_9STRA</name>
<protein>
    <submittedName>
        <fullName evidence="2">Uncharacterized protein</fullName>
    </submittedName>
</protein>
<dbReference type="EMBL" id="JAGRRH010000003">
    <property type="protein sequence ID" value="KAG7371814.1"/>
    <property type="molecule type" value="Genomic_DNA"/>
</dbReference>
<reference evidence="2" key="1">
    <citation type="journal article" date="2021" name="Sci. Rep.">
        <title>Diploid genomic architecture of Nitzschia inconspicua, an elite biomass production diatom.</title>
        <authorList>
            <person name="Oliver A."/>
            <person name="Podell S."/>
            <person name="Pinowska A."/>
            <person name="Traller J.C."/>
            <person name="Smith S.R."/>
            <person name="McClure R."/>
            <person name="Beliaev A."/>
            <person name="Bohutskyi P."/>
            <person name="Hill E.A."/>
            <person name="Rabines A."/>
            <person name="Zheng H."/>
            <person name="Allen L.Z."/>
            <person name="Kuo A."/>
            <person name="Grigoriev I.V."/>
            <person name="Allen A.E."/>
            <person name="Hazlebeck D."/>
            <person name="Allen E.E."/>
        </authorList>
    </citation>
    <scope>NUCLEOTIDE SEQUENCE</scope>
    <source>
        <strain evidence="2">Hildebrandi</strain>
    </source>
</reference>
<feature type="compositionally biased region" description="Polar residues" evidence="1">
    <location>
        <begin position="43"/>
        <end position="52"/>
    </location>
</feature>
<evidence type="ECO:0000256" key="1">
    <source>
        <dbReference type="SAM" id="MobiDB-lite"/>
    </source>
</evidence>
<evidence type="ECO:0000313" key="3">
    <source>
        <dbReference type="Proteomes" id="UP000693970"/>
    </source>
</evidence>
<dbReference type="AlphaFoldDB" id="A0A9K3M140"/>
<feature type="compositionally biased region" description="Low complexity" evidence="1">
    <location>
        <begin position="25"/>
        <end position="42"/>
    </location>
</feature>